<comment type="caution">
    <text evidence="1">The sequence shown here is derived from an EMBL/GenBank/DDBJ whole genome shotgun (WGS) entry which is preliminary data.</text>
</comment>
<reference evidence="1 2" key="1">
    <citation type="journal article" date="2021" name="Sci. Rep.">
        <title>Genome analysis of a halophilic bacterium Halomonas malpeensis YU-PRIM-29(T) reveals its exopolysaccharide and pigment producing capabilities.</title>
        <authorList>
            <person name="Athmika"/>
            <person name="Ghate S.D."/>
            <person name="Arun A.B."/>
            <person name="Rao S.S."/>
            <person name="Kumar S.T.A."/>
            <person name="Kandiyil M.K."/>
            <person name="Saptami K."/>
            <person name="Rekha P.D."/>
        </authorList>
    </citation>
    <scope>NUCLEOTIDE SEQUENCE [LARGE SCALE GENOMIC DNA]</scope>
    <source>
        <strain evidence="2">prim 29</strain>
    </source>
</reference>
<proteinExistence type="predicted"/>
<dbReference type="Proteomes" id="UP001319882">
    <property type="component" value="Unassembled WGS sequence"/>
</dbReference>
<dbReference type="EMBL" id="WHVL01000005">
    <property type="protein sequence ID" value="MCB8889928.1"/>
    <property type="molecule type" value="Genomic_DNA"/>
</dbReference>
<gene>
    <name evidence="1" type="ORF">GEV37_12475</name>
</gene>
<dbReference type="RefSeq" id="WP_227390594.1">
    <property type="nucleotide sequence ID" value="NZ_JBHSCJ010000002.1"/>
</dbReference>
<organism evidence="1 2">
    <name type="scientific">Vreelandella malpeensis</name>
    <dbReference type="NCBI Taxonomy" id="1172368"/>
    <lineage>
        <taxon>Bacteria</taxon>
        <taxon>Pseudomonadati</taxon>
        <taxon>Pseudomonadota</taxon>
        <taxon>Gammaproteobacteria</taxon>
        <taxon>Oceanospirillales</taxon>
        <taxon>Halomonadaceae</taxon>
        <taxon>Vreelandella</taxon>
    </lineage>
</organism>
<protein>
    <submittedName>
        <fullName evidence="1">Uncharacterized protein</fullName>
    </submittedName>
</protein>
<accession>A0ABS8DUI5</accession>
<name>A0ABS8DUI5_9GAMM</name>
<evidence type="ECO:0000313" key="2">
    <source>
        <dbReference type="Proteomes" id="UP001319882"/>
    </source>
</evidence>
<evidence type="ECO:0000313" key="1">
    <source>
        <dbReference type="EMBL" id="MCB8889928.1"/>
    </source>
</evidence>
<keyword evidence="2" id="KW-1185">Reference proteome</keyword>
<sequence>MVQRIYGTVLGGANKVLRNCKKFPIEVLQLEDPTYTQMAQHLRELCAMLEALDDDSNLLVTKAHEYANHVRAIAAAIEMGDQSLLDRMVEELDKRSFL</sequence>